<organism evidence="2 3">
    <name type="scientific">Kouleothrix aurantiaca</name>
    <dbReference type="NCBI Taxonomy" id="186479"/>
    <lineage>
        <taxon>Bacteria</taxon>
        <taxon>Bacillati</taxon>
        <taxon>Chloroflexota</taxon>
        <taxon>Chloroflexia</taxon>
        <taxon>Chloroflexales</taxon>
        <taxon>Roseiflexineae</taxon>
        <taxon>Roseiflexaceae</taxon>
        <taxon>Kouleothrix</taxon>
    </lineage>
</organism>
<name>A0A0P9DJF5_9CHLR</name>
<keyword evidence="3" id="KW-1185">Reference proteome</keyword>
<evidence type="ECO:0000259" key="1">
    <source>
        <dbReference type="Pfam" id="PF16363"/>
    </source>
</evidence>
<protein>
    <submittedName>
        <fullName evidence="2">NAD-dependent epimerase</fullName>
    </submittedName>
</protein>
<gene>
    <name evidence="2" type="ORF">SE17_08710</name>
</gene>
<dbReference type="CDD" id="cd05260">
    <property type="entry name" value="GDP_MD_SDR_e"/>
    <property type="match status" value="1"/>
</dbReference>
<comment type="caution">
    <text evidence="2">The sequence shown here is derived from an EMBL/GenBank/DDBJ whole genome shotgun (WGS) entry which is preliminary data.</text>
</comment>
<dbReference type="Proteomes" id="UP000050509">
    <property type="component" value="Unassembled WGS sequence"/>
</dbReference>
<dbReference type="PANTHER" id="PTHR43000">
    <property type="entry name" value="DTDP-D-GLUCOSE 4,6-DEHYDRATASE-RELATED"/>
    <property type="match status" value="1"/>
</dbReference>
<reference evidence="2 3" key="1">
    <citation type="submission" date="2015-09" db="EMBL/GenBank/DDBJ databases">
        <title>Draft genome sequence of Kouleothrix aurantiaca JCM 19913.</title>
        <authorList>
            <person name="Hemp J."/>
        </authorList>
    </citation>
    <scope>NUCLEOTIDE SEQUENCE [LARGE SCALE GENOMIC DNA]</scope>
    <source>
        <strain evidence="2 3">COM-B</strain>
    </source>
</reference>
<dbReference type="EMBL" id="LJCR01000221">
    <property type="protein sequence ID" value="KPV53601.1"/>
    <property type="molecule type" value="Genomic_DNA"/>
</dbReference>
<dbReference type="AlphaFoldDB" id="A0A0P9DJF5"/>
<accession>A0A0P9DJF5</accession>
<dbReference type="Pfam" id="PF16363">
    <property type="entry name" value="GDP_Man_Dehyd"/>
    <property type="match status" value="1"/>
</dbReference>
<proteinExistence type="predicted"/>
<evidence type="ECO:0000313" key="3">
    <source>
        <dbReference type="Proteomes" id="UP000050509"/>
    </source>
</evidence>
<evidence type="ECO:0000313" key="2">
    <source>
        <dbReference type="EMBL" id="KPV53601.1"/>
    </source>
</evidence>
<dbReference type="InterPro" id="IPR036291">
    <property type="entry name" value="NAD(P)-bd_dom_sf"/>
</dbReference>
<dbReference type="PATRIC" id="fig|186479.3.peg.4259"/>
<dbReference type="Gene3D" id="3.90.25.10">
    <property type="entry name" value="UDP-galactose 4-epimerase, domain 1"/>
    <property type="match status" value="1"/>
</dbReference>
<sequence>MAGSHLAEYILANFPEVELYGMCRWRSRMENLAGLVARGLVNSRPLEGRASTSGMLADCRAPGQLNLVYGELADPGAMRTVIETVRPDRIFHLAAQSFVPASWSAPAETMHVNAIGQIHLFEAVRAAGIDPLIQIACSSEQYGLVLPGETPIAETNPLRPISPYAVSKVAQEQLAWQYHQSYGLRTVVTRGFNHEGPRRGDVFVTSNFAKQIVQIEAGLKNPPVIYVGDLTCERDWTDVRDMVRGYWLALERGTPGEVYNIGSGVRRSVGEMLNLLLSLSTAKVEIVADPTRMRPSDVRILHADPSKFQQATGWQPEYSFEQMMSDLLDWWRAQLKPQKELARG</sequence>
<dbReference type="SUPFAM" id="SSF51735">
    <property type="entry name" value="NAD(P)-binding Rossmann-fold domains"/>
    <property type="match status" value="1"/>
</dbReference>
<dbReference type="Gene3D" id="3.40.50.720">
    <property type="entry name" value="NAD(P)-binding Rossmann-like Domain"/>
    <property type="match status" value="1"/>
</dbReference>
<dbReference type="InterPro" id="IPR016040">
    <property type="entry name" value="NAD(P)-bd_dom"/>
</dbReference>
<feature type="domain" description="NAD(P)-binding" evidence="1">
    <location>
        <begin position="61"/>
        <end position="326"/>
    </location>
</feature>